<dbReference type="PANTHER" id="PTHR43179:SF7">
    <property type="entry name" value="RHAMNOSYLTRANSFERASE WBBL"/>
    <property type="match status" value="1"/>
</dbReference>
<dbReference type="InterPro" id="IPR001173">
    <property type="entry name" value="Glyco_trans_2-like"/>
</dbReference>
<feature type="domain" description="Glycosyltransferase 2-like" evidence="1">
    <location>
        <begin position="7"/>
        <end position="169"/>
    </location>
</feature>
<protein>
    <submittedName>
        <fullName evidence="2">Glycosyltransferase family 2 protein</fullName>
    </submittedName>
</protein>
<proteinExistence type="predicted"/>
<dbReference type="InterPro" id="IPR029044">
    <property type="entry name" value="Nucleotide-diphossugar_trans"/>
</dbReference>
<dbReference type="AlphaFoldDB" id="A0A7J4ISX7"/>
<dbReference type="Pfam" id="PF00535">
    <property type="entry name" value="Glycos_transf_2"/>
    <property type="match status" value="1"/>
</dbReference>
<name>A0A7J4ISX7_9ARCH</name>
<reference evidence="3" key="1">
    <citation type="journal article" date="2020" name="bioRxiv">
        <title>A rank-normalized archaeal taxonomy based on genome phylogeny resolves widespread incomplete and uneven classifications.</title>
        <authorList>
            <person name="Rinke C."/>
            <person name="Chuvochina M."/>
            <person name="Mussig A.J."/>
            <person name="Chaumeil P.-A."/>
            <person name="Waite D.W."/>
            <person name="Whitman W.B."/>
            <person name="Parks D.H."/>
            <person name="Hugenholtz P."/>
        </authorList>
    </citation>
    <scope>NUCLEOTIDE SEQUENCE [LARGE SCALE GENOMIC DNA]</scope>
</reference>
<dbReference type="Gene3D" id="3.90.550.10">
    <property type="entry name" value="Spore Coat Polysaccharide Biosynthesis Protein SpsA, Chain A"/>
    <property type="match status" value="1"/>
</dbReference>
<dbReference type="PANTHER" id="PTHR43179">
    <property type="entry name" value="RHAMNOSYLTRANSFERASE WBBL"/>
    <property type="match status" value="1"/>
</dbReference>
<gene>
    <name evidence="2" type="ORF">HA237_04630</name>
</gene>
<dbReference type="EMBL" id="DUFG01000021">
    <property type="protein sequence ID" value="HIH08628.1"/>
    <property type="molecule type" value="Genomic_DNA"/>
</dbReference>
<comment type="caution">
    <text evidence="2">The sequence shown here is derived from an EMBL/GenBank/DDBJ whole genome shotgun (WGS) entry which is preliminary data.</text>
</comment>
<evidence type="ECO:0000313" key="2">
    <source>
        <dbReference type="EMBL" id="HIH08628.1"/>
    </source>
</evidence>
<accession>A0A7J4ISX7</accession>
<dbReference type="CDD" id="cd04186">
    <property type="entry name" value="GT_2_like_c"/>
    <property type="match status" value="1"/>
</dbReference>
<organism evidence="2 3">
    <name type="scientific">Candidatus Iainarchaeum sp</name>
    <dbReference type="NCBI Taxonomy" id="3101447"/>
    <lineage>
        <taxon>Archaea</taxon>
        <taxon>Candidatus Iainarchaeota</taxon>
        <taxon>Candidatus Iainarchaeia</taxon>
        <taxon>Candidatus Iainarchaeales</taxon>
        <taxon>Candidatus Iainarchaeaceae</taxon>
        <taxon>Candidatus Iainarchaeum</taxon>
    </lineage>
</organism>
<evidence type="ECO:0000259" key="1">
    <source>
        <dbReference type="Pfam" id="PF00535"/>
    </source>
</evidence>
<dbReference type="GO" id="GO:0016740">
    <property type="term" value="F:transferase activity"/>
    <property type="evidence" value="ECO:0007669"/>
    <property type="project" value="UniProtKB-KW"/>
</dbReference>
<dbReference type="SUPFAM" id="SSF53448">
    <property type="entry name" value="Nucleotide-diphospho-sugar transferases"/>
    <property type="match status" value="1"/>
</dbReference>
<evidence type="ECO:0000313" key="3">
    <source>
        <dbReference type="Proteomes" id="UP000577419"/>
    </source>
</evidence>
<sequence>MASPIVSVIIPYYNGFSYMEALLACFKSQSLKSFELIVVNDDPSDTRIKSLLKKLPFALLIQNPKNLGFAKTVNRGIRRAQGKYVCLLNQDTIVDKNYLKKHVDFLERNNSTAVLGCKFLDKNGSIYFSNSVLHTGFPFDLNENLGEVTETEHVCLGSAFIRKKVFREIGLISEDYFAKYEDCDFSERIRRETNYKLQVLPHALVTHTGISTAMSNYNNLFHSQRSLIIFQRKFYPKAFLKNLFFVTPKLMFWEYLYMIPRNPISYLQSVHAVLSGTASALLWRPKK</sequence>
<dbReference type="Proteomes" id="UP000577419">
    <property type="component" value="Unassembled WGS sequence"/>
</dbReference>
<keyword evidence="2" id="KW-0808">Transferase</keyword>